<evidence type="ECO:0000259" key="8">
    <source>
        <dbReference type="Pfam" id="PF00370"/>
    </source>
</evidence>
<feature type="domain" description="Carbohydrate kinase FGGY N-terminal" evidence="8">
    <location>
        <begin position="5"/>
        <end position="244"/>
    </location>
</feature>
<evidence type="ECO:0000313" key="10">
    <source>
        <dbReference type="EMBL" id="KMO82717.1"/>
    </source>
</evidence>
<keyword evidence="4 10" id="KW-0418">Kinase</keyword>
<dbReference type="PATRIC" id="fig|1800.3.peg.1560"/>
<organism evidence="10 11">
    <name type="scientific">Mycolicibacterium chubuense</name>
    <name type="common">Mycobacterium chubuense</name>
    <dbReference type="NCBI Taxonomy" id="1800"/>
    <lineage>
        <taxon>Bacteria</taxon>
        <taxon>Bacillati</taxon>
        <taxon>Actinomycetota</taxon>
        <taxon>Actinomycetes</taxon>
        <taxon>Mycobacteriales</taxon>
        <taxon>Mycobacteriaceae</taxon>
        <taxon>Mycolicibacterium</taxon>
    </lineage>
</organism>
<evidence type="ECO:0000256" key="1">
    <source>
        <dbReference type="ARBA" id="ARBA00009156"/>
    </source>
</evidence>
<dbReference type="GO" id="GO:0019301">
    <property type="term" value="P:rhamnose catabolic process"/>
    <property type="evidence" value="ECO:0007669"/>
    <property type="project" value="InterPro"/>
</dbReference>
<name>A0A0J6WLU8_MYCCU</name>
<dbReference type="Pfam" id="PF00370">
    <property type="entry name" value="FGGY_N"/>
    <property type="match status" value="1"/>
</dbReference>
<keyword evidence="11" id="KW-1185">Reference proteome</keyword>
<reference evidence="10 11" key="1">
    <citation type="journal article" date="2015" name="Genome Biol. Evol.">
        <title>Characterization of Three Mycobacterium spp. with Potential Use in Bioremediation by Genome Sequencing and Comparative Genomics.</title>
        <authorList>
            <person name="Das S."/>
            <person name="Pettersson B.M."/>
            <person name="Behra P.R."/>
            <person name="Ramesh M."/>
            <person name="Dasgupta S."/>
            <person name="Bhattacharya A."/>
            <person name="Kirsebom L.A."/>
        </authorList>
    </citation>
    <scope>NUCLEOTIDE SEQUENCE [LARGE SCALE GENOMIC DNA]</scope>
    <source>
        <strain evidence="10 11">DSM 44219</strain>
    </source>
</reference>
<evidence type="ECO:0000256" key="3">
    <source>
        <dbReference type="ARBA" id="ARBA00022741"/>
    </source>
</evidence>
<dbReference type="Pfam" id="PF02782">
    <property type="entry name" value="FGGY_C"/>
    <property type="match status" value="1"/>
</dbReference>
<dbReference type="CDD" id="cd07771">
    <property type="entry name" value="ASKHA_NBD_FGGY_RhaB-like"/>
    <property type="match status" value="1"/>
</dbReference>
<feature type="domain" description="Carbohydrate kinase FGGY C-terminal" evidence="9">
    <location>
        <begin position="255"/>
        <end position="446"/>
    </location>
</feature>
<evidence type="ECO:0000256" key="6">
    <source>
        <dbReference type="ARBA" id="ARBA00023157"/>
    </source>
</evidence>
<keyword evidence="2 10" id="KW-0808">Transferase</keyword>
<comment type="similarity">
    <text evidence="1">Belongs to the FGGY kinase family.</text>
</comment>
<dbReference type="EC" id="2.7.1.5" evidence="10"/>
<dbReference type="GO" id="GO:0008993">
    <property type="term" value="F:rhamnulokinase activity"/>
    <property type="evidence" value="ECO:0007669"/>
    <property type="project" value="UniProtKB-EC"/>
</dbReference>
<accession>A0A0J6WLU8</accession>
<dbReference type="InterPro" id="IPR013449">
    <property type="entry name" value="Rhamnulokinase"/>
</dbReference>
<evidence type="ECO:0000256" key="4">
    <source>
        <dbReference type="ARBA" id="ARBA00022777"/>
    </source>
</evidence>
<comment type="caution">
    <text evidence="10">The sequence shown here is derived from an EMBL/GenBank/DDBJ whole genome shotgun (WGS) entry which is preliminary data.</text>
</comment>
<sequence>MSQVAAIDLGATSGRVMLADIGDQRIELEQVVRFPNDPVHLWNGHRTAMHWDIPGLFGQACAGLGEAARHSDHLVAVAVDSWAVDYGLLRDGALVGLPHHYRDDRCADGVTAVHAQIDPSELYRRNGIQFLPFTTLYQLAAERLSGALDLADRALLIPDLIGYWLTGRQVTERTNASTTGLLDTDGRWDSELCERLGLPSDLFPGVVDPGTPLGPVLTEIADAYGLDTATSVTTTASHDTASAVAAIPMDASSAAYISCGTWALVGVELTGPVLSEASRQANFTNEVGADGRIRYLHNVMGLWLLSETLRQFERDGHRADLSELLAQAADVPGGFDVFDTADPRFAPPGDMPARIRDWYDERGLVVPMTKPELVRVIIESLAAAFAEGVHRASELSGVPVRTAHIVGGGSQNRVLCQLTADRLGTPVLAGPVEATALGNILITARAHGLVAGDLESLRHRVGASFPAQRYLPRASRDKPRSAIGAGKAPQ</sequence>
<proteinExistence type="inferred from homology"/>
<dbReference type="OrthoDB" id="9761504at2"/>
<dbReference type="GO" id="GO:0006071">
    <property type="term" value="P:glycerol metabolic process"/>
    <property type="evidence" value="ECO:0007669"/>
    <property type="project" value="TreeGrafter"/>
</dbReference>
<evidence type="ECO:0000256" key="5">
    <source>
        <dbReference type="ARBA" id="ARBA00022840"/>
    </source>
</evidence>
<dbReference type="RefSeq" id="WP_048417615.1">
    <property type="nucleotide sequence ID" value="NZ_JYNX01000027.1"/>
</dbReference>
<keyword evidence="6" id="KW-1015">Disulfide bond</keyword>
<dbReference type="EMBL" id="JYNX01000027">
    <property type="protein sequence ID" value="KMO82717.1"/>
    <property type="molecule type" value="Genomic_DNA"/>
</dbReference>
<dbReference type="Proteomes" id="UP000036176">
    <property type="component" value="Unassembled WGS sequence"/>
</dbReference>
<dbReference type="InterPro" id="IPR018484">
    <property type="entry name" value="FGGY_N"/>
</dbReference>
<dbReference type="GO" id="GO:0005524">
    <property type="term" value="F:ATP binding"/>
    <property type="evidence" value="ECO:0007669"/>
    <property type="project" value="UniProtKB-KW"/>
</dbReference>
<dbReference type="SUPFAM" id="SSF53067">
    <property type="entry name" value="Actin-like ATPase domain"/>
    <property type="match status" value="2"/>
</dbReference>
<evidence type="ECO:0000256" key="2">
    <source>
        <dbReference type="ARBA" id="ARBA00022679"/>
    </source>
</evidence>
<dbReference type="PANTHER" id="PTHR10196:SF93">
    <property type="entry name" value="L-RHAMNULOKINASE"/>
    <property type="match status" value="1"/>
</dbReference>
<dbReference type="GO" id="GO:0005829">
    <property type="term" value="C:cytosol"/>
    <property type="evidence" value="ECO:0007669"/>
    <property type="project" value="TreeGrafter"/>
</dbReference>
<keyword evidence="3" id="KW-0547">Nucleotide-binding</keyword>
<dbReference type="Gene3D" id="3.30.420.40">
    <property type="match status" value="2"/>
</dbReference>
<gene>
    <name evidence="10" type="primary">rhaB</name>
    <name evidence="10" type="ORF">MCHUDSM44219_01549</name>
</gene>
<dbReference type="GO" id="GO:0004370">
    <property type="term" value="F:glycerol kinase activity"/>
    <property type="evidence" value="ECO:0007669"/>
    <property type="project" value="TreeGrafter"/>
</dbReference>
<dbReference type="PANTHER" id="PTHR10196">
    <property type="entry name" value="SUGAR KINASE"/>
    <property type="match status" value="1"/>
</dbReference>
<dbReference type="AlphaFoldDB" id="A0A0J6WLU8"/>
<keyword evidence="5" id="KW-0067">ATP-binding</keyword>
<keyword evidence="7" id="KW-0684">Rhamnose metabolism</keyword>
<dbReference type="InterPro" id="IPR018485">
    <property type="entry name" value="FGGY_C"/>
</dbReference>
<evidence type="ECO:0000313" key="11">
    <source>
        <dbReference type="Proteomes" id="UP000036176"/>
    </source>
</evidence>
<dbReference type="InterPro" id="IPR043129">
    <property type="entry name" value="ATPase_NBD"/>
</dbReference>
<evidence type="ECO:0000256" key="7">
    <source>
        <dbReference type="ARBA" id="ARBA00023308"/>
    </source>
</evidence>
<protein>
    <submittedName>
        <fullName evidence="10">Rhamnulokinase</fullName>
        <ecNumber evidence="10">2.7.1.5</ecNumber>
    </submittedName>
</protein>
<evidence type="ECO:0000259" key="9">
    <source>
        <dbReference type="Pfam" id="PF02782"/>
    </source>
</evidence>